<keyword evidence="8" id="KW-0723">Serine/threonine-protein kinase</keyword>
<dbReference type="EC" id="2.7.11.1" evidence="1"/>
<keyword evidence="3" id="KW-0547">Nucleotide-binding</keyword>
<organism evidence="8 9">
    <name type="scientific">Sulfitobacter sediminis</name>
    <dbReference type="NCBI Taxonomy" id="3234186"/>
    <lineage>
        <taxon>Bacteria</taxon>
        <taxon>Pseudomonadati</taxon>
        <taxon>Pseudomonadota</taxon>
        <taxon>Alphaproteobacteria</taxon>
        <taxon>Rhodobacterales</taxon>
        <taxon>Roseobacteraceae</taxon>
        <taxon>Sulfitobacter</taxon>
    </lineage>
</organism>
<dbReference type="InterPro" id="IPR011009">
    <property type="entry name" value="Kinase-like_dom_sf"/>
</dbReference>
<evidence type="ECO:0000256" key="3">
    <source>
        <dbReference type="ARBA" id="ARBA00022741"/>
    </source>
</evidence>
<evidence type="ECO:0000256" key="1">
    <source>
        <dbReference type="ARBA" id="ARBA00012513"/>
    </source>
</evidence>
<dbReference type="Gene3D" id="1.10.510.10">
    <property type="entry name" value="Transferase(Phosphotransferase) domain 1"/>
    <property type="match status" value="1"/>
</dbReference>
<feature type="domain" description="Protein kinase" evidence="7">
    <location>
        <begin position="81"/>
        <end position="361"/>
    </location>
</feature>
<accession>A0ABV3RU93</accession>
<evidence type="ECO:0000313" key="8">
    <source>
        <dbReference type="EMBL" id="MEW9922067.1"/>
    </source>
</evidence>
<keyword evidence="5" id="KW-0067">ATP-binding</keyword>
<dbReference type="RefSeq" id="WP_367879764.1">
    <property type="nucleotide sequence ID" value="NZ_JBFNXX010000029.1"/>
</dbReference>
<proteinExistence type="predicted"/>
<keyword evidence="9" id="KW-1185">Reference proteome</keyword>
<evidence type="ECO:0000313" key="9">
    <source>
        <dbReference type="Proteomes" id="UP001556098"/>
    </source>
</evidence>
<dbReference type="PANTHER" id="PTHR43671">
    <property type="entry name" value="SERINE/THREONINE-PROTEIN KINASE NEK"/>
    <property type="match status" value="1"/>
</dbReference>
<dbReference type="GO" id="GO:0004674">
    <property type="term" value="F:protein serine/threonine kinase activity"/>
    <property type="evidence" value="ECO:0007669"/>
    <property type="project" value="UniProtKB-KW"/>
</dbReference>
<gene>
    <name evidence="8" type="ORF">AB2B41_20875</name>
</gene>
<dbReference type="CDD" id="cd14014">
    <property type="entry name" value="STKc_PknB_like"/>
    <property type="match status" value="1"/>
</dbReference>
<feature type="region of interest" description="Disordered" evidence="6">
    <location>
        <begin position="444"/>
        <end position="470"/>
    </location>
</feature>
<dbReference type="EMBL" id="JBFNXX010000029">
    <property type="protein sequence ID" value="MEW9922067.1"/>
    <property type="molecule type" value="Genomic_DNA"/>
</dbReference>
<dbReference type="Pfam" id="PF00069">
    <property type="entry name" value="Pkinase"/>
    <property type="match status" value="1"/>
</dbReference>
<evidence type="ECO:0000256" key="6">
    <source>
        <dbReference type="SAM" id="MobiDB-lite"/>
    </source>
</evidence>
<keyword evidence="2" id="KW-0808">Transferase</keyword>
<evidence type="ECO:0000259" key="7">
    <source>
        <dbReference type="PROSITE" id="PS50011"/>
    </source>
</evidence>
<dbReference type="InterPro" id="IPR050660">
    <property type="entry name" value="NEK_Ser/Thr_kinase"/>
</dbReference>
<dbReference type="Proteomes" id="UP001556098">
    <property type="component" value="Unassembled WGS sequence"/>
</dbReference>
<dbReference type="PROSITE" id="PS00109">
    <property type="entry name" value="PROTEIN_KINASE_TYR"/>
    <property type="match status" value="1"/>
</dbReference>
<evidence type="ECO:0000256" key="4">
    <source>
        <dbReference type="ARBA" id="ARBA00022777"/>
    </source>
</evidence>
<protein>
    <recommendedName>
        <fullName evidence="1">non-specific serine/threonine protein kinase</fullName>
        <ecNumber evidence="1">2.7.11.1</ecNumber>
    </recommendedName>
</protein>
<keyword evidence="4 8" id="KW-0418">Kinase</keyword>
<dbReference type="PROSITE" id="PS50011">
    <property type="entry name" value="PROTEIN_KINASE_DOM"/>
    <property type="match status" value="1"/>
</dbReference>
<dbReference type="InterPro" id="IPR008266">
    <property type="entry name" value="Tyr_kinase_AS"/>
</dbReference>
<evidence type="ECO:0000256" key="2">
    <source>
        <dbReference type="ARBA" id="ARBA00022679"/>
    </source>
</evidence>
<name>A0ABV3RU93_9RHOB</name>
<evidence type="ECO:0000256" key="5">
    <source>
        <dbReference type="ARBA" id="ARBA00022840"/>
    </source>
</evidence>
<comment type="caution">
    <text evidence="8">The sequence shown here is derived from an EMBL/GenBank/DDBJ whole genome shotgun (WGS) entry which is preliminary data.</text>
</comment>
<dbReference type="SUPFAM" id="SSF56112">
    <property type="entry name" value="Protein kinase-like (PK-like)"/>
    <property type="match status" value="1"/>
</dbReference>
<reference evidence="8 9" key="1">
    <citation type="submission" date="2024-07" db="EMBL/GenBank/DDBJ databases">
        <title>Marimonas sp.nov., isolated from tidal-flat sediment.</title>
        <authorList>
            <person name="Jayan J.N."/>
            <person name="Lee S.S."/>
        </authorList>
    </citation>
    <scope>NUCLEOTIDE SEQUENCE [LARGE SCALE GENOMIC DNA]</scope>
    <source>
        <strain evidence="8 9">MJW-29</strain>
    </source>
</reference>
<dbReference type="PANTHER" id="PTHR43671:SF13">
    <property type="entry name" value="SERINE_THREONINE-PROTEIN KINASE NEK2"/>
    <property type="match status" value="1"/>
</dbReference>
<sequence length="494" mass="55743">MVSTSAFSLEQTCHPSPFYGEHASFTHDNNRRAEQQIGQHPGNRYQNNLAYLANPQPTATTAENIEFNGLPVGTPLLRNQYRIEKLLDAGGFGITYLARDSLERQVVIKECFPEMLCVRSEKSVKTRSVSQRETFRSVIQNFLREARRLAKLQHSNIVDVHQVFEENGTAYLAMDYVRGVDLLTLHEECPEKLSREILQKALCETLDALKYIHGLGILHRDISPDNIMLDEAGHLTLIDFGAARDNYIRHDRALTALVAVKDGYSPHEFYADETDQQASSDLYSLAATFYHLIRGEVPSDSQRRVSALASGKPDPYERLTEQDLDFDHIYLETIDRCLSISQKDRIQAAEDWLDILEAGTMQPNEAPTTPVELTEAVVDSIVALVEATNKDVNEAKLKTGDRKTQGKELYVQPQPKSAKQPVDLFGNPIHDVDAWLREQESMLASRRAKATEQLDDNRDHEADHDQRTAARGPLGTVFAWLFRSAQLEASRAQI</sequence>
<feature type="compositionally biased region" description="Basic and acidic residues" evidence="6">
    <location>
        <begin position="449"/>
        <end position="468"/>
    </location>
</feature>
<dbReference type="Gene3D" id="3.30.200.20">
    <property type="entry name" value="Phosphorylase Kinase, domain 1"/>
    <property type="match status" value="1"/>
</dbReference>
<dbReference type="InterPro" id="IPR000719">
    <property type="entry name" value="Prot_kinase_dom"/>
</dbReference>